<proteinExistence type="predicted"/>
<gene>
    <name evidence="1" type="ORF">DNX30_10280</name>
</gene>
<reference evidence="1" key="1">
    <citation type="submission" date="2018-06" db="EMBL/GenBank/DDBJ databases">
        <authorList>
            <person name="Ashton P.M."/>
            <person name="Dallman T."/>
            <person name="Nair S."/>
            <person name="De Pinna E."/>
            <person name="Peters T."/>
            <person name="Grant K."/>
        </authorList>
    </citation>
    <scope>NUCLEOTIDE SEQUENCE [LARGE SCALE GENOMIC DNA]</scope>
    <source>
        <strain evidence="1">462023</strain>
    </source>
</reference>
<protein>
    <submittedName>
        <fullName evidence="1">Uncharacterized protein</fullName>
    </submittedName>
</protein>
<name>A0A2I5SNX8_ECOLX</name>
<sequence length="105" mass="11824">MKQNKEDKIQCDALTILAHLQDCKLEEALPVALELTRTLVSEIDPERDIGTFTVALAAKALLTELSSTLDSLFAEIDELHDHIEELEIQLSRIRRQKQNSGRNGN</sequence>
<dbReference type="AlphaFoldDB" id="A0A2I5SNX8"/>
<dbReference type="RefSeq" id="WP_000812400.1">
    <property type="nucleotide sequence ID" value="NZ_BFIB01000046.1"/>
</dbReference>
<evidence type="ECO:0000313" key="1">
    <source>
        <dbReference type="EMBL" id="MJL93141.1"/>
    </source>
</evidence>
<accession>A0A2I5SNX8</accession>
<dbReference type="EMBL" id="RTJF01000009">
    <property type="protein sequence ID" value="MJL93141.1"/>
    <property type="molecule type" value="Genomic_DNA"/>
</dbReference>
<comment type="caution">
    <text evidence="1">The sequence shown here is derived from an EMBL/GenBank/DDBJ whole genome shotgun (WGS) entry which is preliminary data.</text>
</comment>
<organism evidence="1">
    <name type="scientific">Escherichia coli</name>
    <dbReference type="NCBI Taxonomy" id="562"/>
    <lineage>
        <taxon>Bacteria</taxon>
        <taxon>Pseudomonadati</taxon>
        <taxon>Pseudomonadota</taxon>
        <taxon>Gammaproteobacteria</taxon>
        <taxon>Enterobacterales</taxon>
        <taxon>Enterobacteriaceae</taxon>
        <taxon>Escherichia</taxon>
    </lineage>
</organism>
<dbReference type="Gene3D" id="1.20.5.110">
    <property type="match status" value="1"/>
</dbReference>
<dbReference type="Proteomes" id="UP000885382">
    <property type="component" value="Unassembled WGS sequence"/>
</dbReference>